<feature type="domain" description="HTH OST-type" evidence="1">
    <location>
        <begin position="1"/>
        <end position="58"/>
    </location>
</feature>
<name>A0A8S3DJ82_9BILA</name>
<evidence type="ECO:0000313" key="2">
    <source>
        <dbReference type="EMBL" id="CAF5011188.1"/>
    </source>
</evidence>
<dbReference type="Proteomes" id="UP000681720">
    <property type="component" value="Unassembled WGS sequence"/>
</dbReference>
<dbReference type="Pfam" id="PF12872">
    <property type="entry name" value="OST-HTH"/>
    <property type="match status" value="1"/>
</dbReference>
<gene>
    <name evidence="2" type="ORF">GIL414_LOCUS57873</name>
</gene>
<dbReference type="PROSITE" id="PS51644">
    <property type="entry name" value="HTH_OST"/>
    <property type="match status" value="1"/>
</dbReference>
<accession>A0A8S3DJ82</accession>
<protein>
    <recommendedName>
        <fullName evidence="1">HTH OST-type domain-containing protein</fullName>
    </recommendedName>
</protein>
<feature type="non-terminal residue" evidence="2">
    <location>
        <position position="1"/>
    </location>
</feature>
<organism evidence="2 3">
    <name type="scientific">Rotaria magnacalcarata</name>
    <dbReference type="NCBI Taxonomy" id="392030"/>
    <lineage>
        <taxon>Eukaryota</taxon>
        <taxon>Metazoa</taxon>
        <taxon>Spiralia</taxon>
        <taxon>Gnathifera</taxon>
        <taxon>Rotifera</taxon>
        <taxon>Eurotatoria</taxon>
        <taxon>Bdelloidea</taxon>
        <taxon>Philodinida</taxon>
        <taxon>Philodinidae</taxon>
        <taxon>Rotaria</taxon>
    </lineage>
</organism>
<dbReference type="AlphaFoldDB" id="A0A8S3DJ82"/>
<dbReference type="Gene3D" id="3.30.420.610">
    <property type="entry name" value="LOTUS domain-like"/>
    <property type="match status" value="1"/>
</dbReference>
<evidence type="ECO:0000313" key="3">
    <source>
        <dbReference type="Proteomes" id="UP000681720"/>
    </source>
</evidence>
<sequence length="58" mass="6939">IFEQDVIDMLRILPDFSIPFQKFIPSYHHHFGYQCKVQTYGFSRLIDLLEELSHVVKV</sequence>
<dbReference type="EMBL" id="CAJOBJ010211090">
    <property type="protein sequence ID" value="CAF5011188.1"/>
    <property type="molecule type" value="Genomic_DNA"/>
</dbReference>
<evidence type="ECO:0000259" key="1">
    <source>
        <dbReference type="PROSITE" id="PS51644"/>
    </source>
</evidence>
<dbReference type="InterPro" id="IPR041966">
    <property type="entry name" value="LOTUS-like"/>
</dbReference>
<dbReference type="InterPro" id="IPR025605">
    <property type="entry name" value="OST-HTH/LOTUS_dom"/>
</dbReference>
<reference evidence="2" key="1">
    <citation type="submission" date="2021-02" db="EMBL/GenBank/DDBJ databases">
        <authorList>
            <person name="Nowell W R."/>
        </authorList>
    </citation>
    <scope>NUCLEOTIDE SEQUENCE</scope>
</reference>
<proteinExistence type="predicted"/>
<comment type="caution">
    <text evidence="2">The sequence shown here is derived from an EMBL/GenBank/DDBJ whole genome shotgun (WGS) entry which is preliminary data.</text>
</comment>